<gene>
    <name evidence="2" type="ORF">ABB07_12480</name>
</gene>
<dbReference type="SUPFAM" id="SSF50974">
    <property type="entry name" value="Nitrous oxide reductase, N-terminal domain"/>
    <property type="match status" value="1"/>
</dbReference>
<dbReference type="InterPro" id="IPR015943">
    <property type="entry name" value="WD40/YVTN_repeat-like_dom_sf"/>
</dbReference>
<dbReference type="PANTHER" id="PTHR47197">
    <property type="entry name" value="PROTEIN NIRF"/>
    <property type="match status" value="1"/>
</dbReference>
<organism evidence="2 3">
    <name type="scientific">Streptomyces incarnatus</name>
    <dbReference type="NCBI Taxonomy" id="665007"/>
    <lineage>
        <taxon>Bacteria</taxon>
        <taxon>Bacillati</taxon>
        <taxon>Actinomycetota</taxon>
        <taxon>Actinomycetes</taxon>
        <taxon>Kitasatosporales</taxon>
        <taxon>Streptomycetaceae</taxon>
        <taxon>Streptomyces</taxon>
    </lineage>
</organism>
<sequence>MAILAGLALPAIAPSQAWAAPGPNAYVTNYGDNSVSMIDTATNSIVGSPIPVGANPFDVAITPDGKHAYVTNQNASGTVS</sequence>
<dbReference type="NCBIfam" id="TIGR02276">
    <property type="entry name" value="beta_rpt_yvtn"/>
    <property type="match status" value="1"/>
</dbReference>
<dbReference type="EMBL" id="CP011497">
    <property type="protein sequence ID" value="AKJ10800.1"/>
    <property type="molecule type" value="Genomic_DNA"/>
</dbReference>
<dbReference type="InterPro" id="IPR051200">
    <property type="entry name" value="Host-pathogen_enzymatic-act"/>
</dbReference>
<accession>A0ABN4GB12</accession>
<evidence type="ECO:0000313" key="2">
    <source>
        <dbReference type="EMBL" id="AKJ10800.1"/>
    </source>
</evidence>
<evidence type="ECO:0000256" key="1">
    <source>
        <dbReference type="SAM" id="SignalP"/>
    </source>
</evidence>
<dbReference type="InterPro" id="IPR011045">
    <property type="entry name" value="N2O_reductase_N"/>
</dbReference>
<reference evidence="2 3" key="1">
    <citation type="journal article" date="2015" name="ISME J.">
        <title>Draft Genome Sequence of Streptomyces incarnatus NRRL8089, which Produces the Nucleoside Antibiotic Sinefungin.</title>
        <authorList>
            <person name="Oshima K."/>
            <person name="Hattori M."/>
            <person name="Shimizu H."/>
            <person name="Fukuda K."/>
            <person name="Nemoto M."/>
            <person name="Inagaki K."/>
            <person name="Tamura T."/>
        </authorList>
    </citation>
    <scope>NUCLEOTIDE SEQUENCE [LARGE SCALE GENOMIC DNA]</scope>
    <source>
        <strain evidence="2 3">NRRL 8089</strain>
    </source>
</reference>
<evidence type="ECO:0000313" key="3">
    <source>
        <dbReference type="Proteomes" id="UP000035366"/>
    </source>
</evidence>
<keyword evidence="1" id="KW-0732">Signal</keyword>
<feature type="chain" id="PRO_5046019911" description="YncE family protein" evidence="1">
    <location>
        <begin position="20"/>
        <end position="80"/>
    </location>
</feature>
<protein>
    <recommendedName>
        <fullName evidence="4">YncE family protein</fullName>
    </recommendedName>
</protein>
<proteinExistence type="predicted"/>
<dbReference type="PANTHER" id="PTHR47197:SF3">
    <property type="entry name" value="DIHYDRO-HEME D1 DEHYDROGENASE"/>
    <property type="match status" value="1"/>
</dbReference>
<evidence type="ECO:0008006" key="4">
    <source>
        <dbReference type="Google" id="ProtNLM"/>
    </source>
</evidence>
<dbReference type="InterPro" id="IPR011964">
    <property type="entry name" value="YVTN_b-propeller_repeat"/>
</dbReference>
<dbReference type="Proteomes" id="UP000035366">
    <property type="component" value="Chromosome"/>
</dbReference>
<feature type="signal peptide" evidence="1">
    <location>
        <begin position="1"/>
        <end position="19"/>
    </location>
</feature>
<keyword evidence="3" id="KW-1185">Reference proteome</keyword>
<feature type="non-terminal residue" evidence="2">
    <location>
        <position position="80"/>
    </location>
</feature>
<dbReference type="Gene3D" id="2.130.10.10">
    <property type="entry name" value="YVTN repeat-like/Quinoprotein amine dehydrogenase"/>
    <property type="match status" value="1"/>
</dbReference>
<name>A0ABN4GB12_9ACTN</name>